<dbReference type="SMART" id="SM00702">
    <property type="entry name" value="P4Hc"/>
    <property type="match status" value="1"/>
</dbReference>
<proteinExistence type="predicted"/>
<evidence type="ECO:0000256" key="1">
    <source>
        <dbReference type="ARBA" id="ARBA00001961"/>
    </source>
</evidence>
<feature type="signal peptide" evidence="6">
    <location>
        <begin position="1"/>
        <end position="20"/>
    </location>
</feature>
<organism evidence="8 9">
    <name type="scientific">Cylindrotheca closterium</name>
    <dbReference type="NCBI Taxonomy" id="2856"/>
    <lineage>
        <taxon>Eukaryota</taxon>
        <taxon>Sar</taxon>
        <taxon>Stramenopiles</taxon>
        <taxon>Ochrophyta</taxon>
        <taxon>Bacillariophyta</taxon>
        <taxon>Bacillariophyceae</taxon>
        <taxon>Bacillariophycidae</taxon>
        <taxon>Bacillariales</taxon>
        <taxon>Bacillariaceae</taxon>
        <taxon>Cylindrotheca</taxon>
    </lineage>
</organism>
<keyword evidence="6" id="KW-0732">Signal</keyword>
<name>A0AAD2GBJ4_9STRA</name>
<dbReference type="InterPro" id="IPR006620">
    <property type="entry name" value="Pro_4_hyd_alph"/>
</dbReference>
<comment type="caution">
    <text evidence="8">The sequence shown here is derived from an EMBL/GenBank/DDBJ whole genome shotgun (WGS) entry which is preliminary data.</text>
</comment>
<dbReference type="PANTHER" id="PTHR10869:SF226">
    <property type="entry name" value="PROLYL 4-HYDROXYLASE ALPHA SUBUNIT DOMAIN-CONTAINING PROTEIN"/>
    <property type="match status" value="1"/>
</dbReference>
<dbReference type="PANTHER" id="PTHR10869">
    <property type="entry name" value="PROLYL 4-HYDROXYLASE ALPHA SUBUNIT"/>
    <property type="match status" value="1"/>
</dbReference>
<evidence type="ECO:0000313" key="8">
    <source>
        <dbReference type="EMBL" id="CAJ1967602.1"/>
    </source>
</evidence>
<dbReference type="GO" id="GO:0004656">
    <property type="term" value="F:procollagen-proline 4-dioxygenase activity"/>
    <property type="evidence" value="ECO:0007669"/>
    <property type="project" value="TreeGrafter"/>
</dbReference>
<evidence type="ECO:0000313" key="9">
    <source>
        <dbReference type="Proteomes" id="UP001295423"/>
    </source>
</evidence>
<dbReference type="GO" id="GO:0005783">
    <property type="term" value="C:endoplasmic reticulum"/>
    <property type="evidence" value="ECO:0007669"/>
    <property type="project" value="TreeGrafter"/>
</dbReference>
<keyword evidence="3" id="KW-0223">Dioxygenase</keyword>
<feature type="chain" id="PRO_5042025616" description="Prolyl 4-hydroxylase alpha subunit domain-containing protein" evidence="6">
    <location>
        <begin position="21"/>
        <end position="547"/>
    </location>
</feature>
<dbReference type="Gene3D" id="2.60.120.620">
    <property type="entry name" value="q2cbj1_9rhob like domain"/>
    <property type="match status" value="1"/>
</dbReference>
<dbReference type="InterPro" id="IPR045054">
    <property type="entry name" value="P4HA-like"/>
</dbReference>
<feature type="domain" description="Prolyl 4-hydroxylase alpha subunit" evidence="7">
    <location>
        <begin position="340"/>
        <end position="542"/>
    </location>
</feature>
<keyword evidence="5" id="KW-0408">Iron</keyword>
<accession>A0AAD2GBJ4</accession>
<keyword evidence="4" id="KW-0560">Oxidoreductase</keyword>
<sequence length="547" mass="62403">MKTHHIALGAFLVNCSVVLWYSIHPRDVQNGETPTLGEATQAFFDREQCFDIDNRDLDECQVEKFPTMLPPGLHPYAQHHDTDEEATAEDMGEDPMLDQMPTADFKAYKRQDISSMYQELPGTRIERTPKFQGLAAKMVNMSPQRLDLTYDNGEGPPGSILAHVGPFESGGTSTYPNHMFYFVKPKTREVVCSMRIRKGTSVYYCDPFVDTDKEDPSAGVLWGPPRSMDTLMEQERDLYNAALYNREFGSLYEDFTGSPWYGQFPQEPPRHHMHRAEYFGQEHTVTSAESHFTSLPPDDELYHELSVQEMMRNETSSIPFQAYRQEGKLNITIKAVSVAPRIFQIDGFLSELEVDHIIELANRKTLRRSTTGSGADTQVSSVRTSETTWLPRHHSPVMDAVIKRAADVLKIDEALMRFRQPGEHPDLPSRIPINEDLQIVHYNQKAEYTTHTDHGYPDTRPNAPSRSINLCIYLNEGMKGGETAFPRWRNADTDDAIKAVPQKGKAMIFYMKNPDGNLDDLSQHAAMPVIEGEKWFANLWTWDPFRE</sequence>
<protein>
    <recommendedName>
        <fullName evidence="7">Prolyl 4-hydroxylase alpha subunit domain-containing protein</fullName>
    </recommendedName>
</protein>
<keyword evidence="2" id="KW-0479">Metal-binding</keyword>
<dbReference type="Proteomes" id="UP001295423">
    <property type="component" value="Unassembled WGS sequence"/>
</dbReference>
<evidence type="ECO:0000256" key="6">
    <source>
        <dbReference type="SAM" id="SignalP"/>
    </source>
</evidence>
<dbReference type="InterPro" id="IPR044862">
    <property type="entry name" value="Pro_4_hyd_alph_FE2OG_OXY"/>
</dbReference>
<dbReference type="GO" id="GO:0005506">
    <property type="term" value="F:iron ion binding"/>
    <property type="evidence" value="ECO:0007669"/>
    <property type="project" value="InterPro"/>
</dbReference>
<evidence type="ECO:0000256" key="2">
    <source>
        <dbReference type="ARBA" id="ARBA00022723"/>
    </source>
</evidence>
<dbReference type="GO" id="GO:0031418">
    <property type="term" value="F:L-ascorbic acid binding"/>
    <property type="evidence" value="ECO:0007669"/>
    <property type="project" value="InterPro"/>
</dbReference>
<evidence type="ECO:0000256" key="4">
    <source>
        <dbReference type="ARBA" id="ARBA00023002"/>
    </source>
</evidence>
<dbReference type="EMBL" id="CAKOGP040002336">
    <property type="protein sequence ID" value="CAJ1967602.1"/>
    <property type="molecule type" value="Genomic_DNA"/>
</dbReference>
<keyword evidence="9" id="KW-1185">Reference proteome</keyword>
<dbReference type="AlphaFoldDB" id="A0AAD2GBJ4"/>
<evidence type="ECO:0000259" key="7">
    <source>
        <dbReference type="SMART" id="SM00702"/>
    </source>
</evidence>
<gene>
    <name evidence="8" type="ORF">CYCCA115_LOCUS22849</name>
</gene>
<comment type="cofactor">
    <cofactor evidence="1">
        <name>L-ascorbate</name>
        <dbReference type="ChEBI" id="CHEBI:38290"/>
    </cofactor>
</comment>
<evidence type="ECO:0000256" key="3">
    <source>
        <dbReference type="ARBA" id="ARBA00022964"/>
    </source>
</evidence>
<dbReference type="Pfam" id="PF13640">
    <property type="entry name" value="2OG-FeII_Oxy_3"/>
    <property type="match status" value="1"/>
</dbReference>
<evidence type="ECO:0000256" key="5">
    <source>
        <dbReference type="ARBA" id="ARBA00023004"/>
    </source>
</evidence>
<reference evidence="8" key="1">
    <citation type="submission" date="2023-08" db="EMBL/GenBank/DDBJ databases">
        <authorList>
            <person name="Audoor S."/>
            <person name="Bilcke G."/>
        </authorList>
    </citation>
    <scope>NUCLEOTIDE SEQUENCE</scope>
</reference>